<proteinExistence type="predicted"/>
<evidence type="ECO:0000313" key="2">
    <source>
        <dbReference type="Proteomes" id="UP000328092"/>
    </source>
</evidence>
<dbReference type="Proteomes" id="UP000328092">
    <property type="component" value="Unassembled WGS sequence"/>
</dbReference>
<protein>
    <submittedName>
        <fullName evidence="1">Uncharacterized protein</fullName>
    </submittedName>
</protein>
<dbReference type="AlphaFoldDB" id="A0A508TKD8"/>
<gene>
    <name evidence="1" type="ORF">CI1B_55040</name>
</gene>
<comment type="caution">
    <text evidence="1">The sequence shown here is derived from an EMBL/GenBank/DDBJ whole genome shotgun (WGS) entry which is preliminary data.</text>
</comment>
<dbReference type="EMBL" id="CAADFC020000021">
    <property type="protein sequence ID" value="VIO74726.1"/>
    <property type="molecule type" value="Genomic_DNA"/>
</dbReference>
<keyword evidence="2" id="KW-1185">Reference proteome</keyword>
<dbReference type="RefSeq" id="WP_172626929.1">
    <property type="nucleotide sequence ID" value="NZ_CAADFB020000027.1"/>
</dbReference>
<reference evidence="1" key="1">
    <citation type="submission" date="2019-02" db="EMBL/GenBank/DDBJ databases">
        <authorList>
            <person name="Pothier F.J."/>
        </authorList>
    </citation>
    <scope>NUCLEOTIDE SEQUENCE</scope>
    <source>
        <strain evidence="1">CI-1B</strain>
    </source>
</reference>
<name>A0A508TKD8_9BRAD</name>
<sequence length="48" mass="5089">MVQNIVAGLVVVALIVIAAISYAQEHQECWSGHIIKTLKPCGSVTPSI</sequence>
<organism evidence="1 2">
    <name type="scientific">Bradyrhizobium ivorense</name>
    <dbReference type="NCBI Taxonomy" id="2511166"/>
    <lineage>
        <taxon>Bacteria</taxon>
        <taxon>Pseudomonadati</taxon>
        <taxon>Pseudomonadota</taxon>
        <taxon>Alphaproteobacteria</taxon>
        <taxon>Hyphomicrobiales</taxon>
        <taxon>Nitrobacteraceae</taxon>
        <taxon>Bradyrhizobium</taxon>
    </lineage>
</organism>
<evidence type="ECO:0000313" key="1">
    <source>
        <dbReference type="EMBL" id="VIO74726.1"/>
    </source>
</evidence>
<accession>A0A508TKD8</accession>